<gene>
    <name evidence="2" type="ORF">JOF34_001014</name>
</gene>
<dbReference type="InterPro" id="IPR013434">
    <property type="entry name" value="CHP02611"/>
</dbReference>
<evidence type="ECO:0000313" key="2">
    <source>
        <dbReference type="EMBL" id="MBP2436428.1"/>
    </source>
</evidence>
<dbReference type="InterPro" id="IPR019099">
    <property type="entry name" value="Uncharacterised_PGPGW_TM"/>
</dbReference>
<keyword evidence="1" id="KW-0812">Transmembrane</keyword>
<reference evidence="2 3" key="1">
    <citation type="submission" date="2021-03" db="EMBL/GenBank/DDBJ databases">
        <title>Sequencing the genomes of 1000 actinobacteria strains.</title>
        <authorList>
            <person name="Klenk H.-P."/>
        </authorList>
    </citation>
    <scope>NUCLEOTIDE SEQUENCE [LARGE SCALE GENOMIC DNA]</scope>
    <source>
        <strain evidence="2 3">DSM 24221</strain>
    </source>
</reference>
<organism evidence="2 3">
    <name type="scientific">Microbacterium amylolyticum</name>
    <dbReference type="NCBI Taxonomy" id="936337"/>
    <lineage>
        <taxon>Bacteria</taxon>
        <taxon>Bacillati</taxon>
        <taxon>Actinomycetota</taxon>
        <taxon>Actinomycetes</taxon>
        <taxon>Micrococcales</taxon>
        <taxon>Microbacteriaceae</taxon>
        <taxon>Microbacterium</taxon>
    </lineage>
</organism>
<evidence type="ECO:0000313" key="3">
    <source>
        <dbReference type="Proteomes" id="UP001519362"/>
    </source>
</evidence>
<sequence length="126" mass="14321">MAADTIRVVEISPQPPSDGPRVKRPRALTRVWRAFRALIGRNRLVEVLWKVLIGLIGATVIAIGIIMLPTPVPGWLIIFAGLTILATEFSWAQRAAGWLRRQLAAFFAWWKKRRADRRDRRAREGA</sequence>
<dbReference type="EMBL" id="JAGIOL010000001">
    <property type="protein sequence ID" value="MBP2436428.1"/>
    <property type="molecule type" value="Genomic_DNA"/>
</dbReference>
<keyword evidence="1" id="KW-0472">Membrane</keyword>
<name>A0ABS4ZHA2_9MICO</name>
<keyword evidence="3" id="KW-1185">Reference proteome</keyword>
<feature type="transmembrane region" description="Helical" evidence="1">
    <location>
        <begin position="47"/>
        <end position="68"/>
    </location>
</feature>
<dbReference type="Pfam" id="PF09656">
    <property type="entry name" value="PGPGW"/>
    <property type="match status" value="1"/>
</dbReference>
<accession>A0ABS4ZHA2</accession>
<protein>
    <submittedName>
        <fullName evidence="2">Uncharacterized protein (TIGR02611 family)</fullName>
    </submittedName>
</protein>
<keyword evidence="1" id="KW-1133">Transmembrane helix</keyword>
<dbReference type="NCBIfam" id="TIGR02611">
    <property type="entry name" value="TIGR02611 family protein"/>
    <property type="match status" value="1"/>
</dbReference>
<dbReference type="RefSeq" id="WP_165136403.1">
    <property type="nucleotide sequence ID" value="NZ_CP049253.1"/>
</dbReference>
<feature type="transmembrane region" description="Helical" evidence="1">
    <location>
        <begin position="74"/>
        <end position="92"/>
    </location>
</feature>
<proteinExistence type="predicted"/>
<comment type="caution">
    <text evidence="2">The sequence shown here is derived from an EMBL/GenBank/DDBJ whole genome shotgun (WGS) entry which is preliminary data.</text>
</comment>
<dbReference type="Proteomes" id="UP001519362">
    <property type="component" value="Unassembled WGS sequence"/>
</dbReference>
<evidence type="ECO:0000256" key="1">
    <source>
        <dbReference type="SAM" id="Phobius"/>
    </source>
</evidence>